<dbReference type="InterPro" id="IPR058245">
    <property type="entry name" value="NreC/VraR/RcsB-like_REC"/>
</dbReference>
<evidence type="ECO:0000256" key="5">
    <source>
        <dbReference type="ARBA" id="ARBA00023163"/>
    </source>
</evidence>
<evidence type="ECO:0000256" key="2">
    <source>
        <dbReference type="ARBA" id="ARBA00022553"/>
    </source>
</evidence>
<gene>
    <name evidence="9" type="ORF">R6U77_04165</name>
</gene>
<dbReference type="PANTHER" id="PTHR43214">
    <property type="entry name" value="TWO-COMPONENT RESPONSE REGULATOR"/>
    <property type="match status" value="1"/>
</dbReference>
<dbReference type="SUPFAM" id="SSF52172">
    <property type="entry name" value="CheY-like"/>
    <property type="match status" value="1"/>
</dbReference>
<keyword evidence="2 6" id="KW-0597">Phosphoprotein</keyword>
<dbReference type="SMART" id="SM00448">
    <property type="entry name" value="REC"/>
    <property type="match status" value="1"/>
</dbReference>
<dbReference type="InterPro" id="IPR011006">
    <property type="entry name" value="CheY-like_superfamily"/>
</dbReference>
<dbReference type="InterPro" id="IPR000792">
    <property type="entry name" value="Tscrpt_reg_LuxR_C"/>
</dbReference>
<keyword evidence="5" id="KW-0804">Transcription</keyword>
<comment type="subcellular location">
    <subcellularLocation>
        <location evidence="1">Cytoplasm</location>
    </subcellularLocation>
</comment>
<keyword evidence="3" id="KW-0805">Transcription regulation</keyword>
<evidence type="ECO:0000313" key="10">
    <source>
        <dbReference type="Proteomes" id="UP001322664"/>
    </source>
</evidence>
<evidence type="ECO:0000256" key="6">
    <source>
        <dbReference type="PROSITE-ProRule" id="PRU00169"/>
    </source>
</evidence>
<evidence type="ECO:0000256" key="3">
    <source>
        <dbReference type="ARBA" id="ARBA00023015"/>
    </source>
</evidence>
<evidence type="ECO:0000256" key="4">
    <source>
        <dbReference type="ARBA" id="ARBA00023125"/>
    </source>
</evidence>
<dbReference type="Gene3D" id="3.40.50.2300">
    <property type="match status" value="1"/>
</dbReference>
<dbReference type="SUPFAM" id="SSF46894">
    <property type="entry name" value="C-terminal effector domain of the bipartite response regulators"/>
    <property type="match status" value="1"/>
</dbReference>
<dbReference type="InterPro" id="IPR016032">
    <property type="entry name" value="Sig_transdc_resp-reg_C-effctor"/>
</dbReference>
<dbReference type="PANTHER" id="PTHR43214:SF40">
    <property type="entry name" value="TRANSCRIPTIONAL REGULATORY PROTEIN LNRK"/>
    <property type="match status" value="1"/>
</dbReference>
<feature type="modified residue" description="4-aspartylphosphate" evidence="6">
    <location>
        <position position="54"/>
    </location>
</feature>
<evidence type="ECO:0000313" key="9">
    <source>
        <dbReference type="EMBL" id="WPK12892.1"/>
    </source>
</evidence>
<dbReference type="Proteomes" id="UP001322664">
    <property type="component" value="Chromosome"/>
</dbReference>
<organism evidence="9 10">
    <name type="scientific">Lysinibacillus louembei</name>
    <dbReference type="NCBI Taxonomy" id="1470088"/>
    <lineage>
        <taxon>Bacteria</taxon>
        <taxon>Bacillati</taxon>
        <taxon>Bacillota</taxon>
        <taxon>Bacilli</taxon>
        <taxon>Bacillales</taxon>
        <taxon>Bacillaceae</taxon>
        <taxon>Lysinibacillus</taxon>
    </lineage>
</organism>
<evidence type="ECO:0000259" key="8">
    <source>
        <dbReference type="PROSITE" id="PS50110"/>
    </source>
</evidence>
<feature type="domain" description="HTH luxR-type" evidence="7">
    <location>
        <begin position="143"/>
        <end position="208"/>
    </location>
</feature>
<keyword evidence="4" id="KW-0238">DNA-binding</keyword>
<dbReference type="PROSITE" id="PS00622">
    <property type="entry name" value="HTH_LUXR_1"/>
    <property type="match status" value="1"/>
</dbReference>
<dbReference type="InterPro" id="IPR001789">
    <property type="entry name" value="Sig_transdc_resp-reg_receiver"/>
</dbReference>
<proteinExistence type="predicted"/>
<name>A0ABZ0S016_9BACI</name>
<evidence type="ECO:0000259" key="7">
    <source>
        <dbReference type="PROSITE" id="PS50043"/>
    </source>
</evidence>
<protein>
    <submittedName>
        <fullName evidence="9">Response regulator transcription factor</fullName>
    </submittedName>
</protein>
<dbReference type="PRINTS" id="PR00038">
    <property type="entry name" value="HTHLUXR"/>
</dbReference>
<dbReference type="PROSITE" id="PS50043">
    <property type="entry name" value="HTH_LUXR_2"/>
    <property type="match status" value="1"/>
</dbReference>
<dbReference type="InterPro" id="IPR039420">
    <property type="entry name" value="WalR-like"/>
</dbReference>
<sequence>MITILIADDQMLIREGLKTIIDLEDDMQVVALASNGEEAIALAKLHQPQLIMMDIQMPIMDGIHALKVIKEQLPSTFILILSTFLDDDYIVNGLANGASGYLLKDMVTDKMLTSIRDTVQGQLILPSAVAAKLVNRLSQASTIYSEKVELTQRELEIAKLIVLGKSNKEIAVDLYIAEGTVRNYVSNLYSKLEVIDRVQAIVKLKGYL</sequence>
<dbReference type="Pfam" id="PF00196">
    <property type="entry name" value="GerE"/>
    <property type="match status" value="1"/>
</dbReference>
<keyword evidence="10" id="KW-1185">Reference proteome</keyword>
<evidence type="ECO:0000256" key="1">
    <source>
        <dbReference type="ARBA" id="ARBA00004496"/>
    </source>
</evidence>
<accession>A0ABZ0S016</accession>
<dbReference type="EMBL" id="CP137624">
    <property type="protein sequence ID" value="WPK12892.1"/>
    <property type="molecule type" value="Genomic_DNA"/>
</dbReference>
<dbReference type="CDD" id="cd17535">
    <property type="entry name" value="REC_NarL-like"/>
    <property type="match status" value="1"/>
</dbReference>
<feature type="domain" description="Response regulatory" evidence="8">
    <location>
        <begin position="3"/>
        <end position="119"/>
    </location>
</feature>
<dbReference type="RefSeq" id="WP_319837552.1">
    <property type="nucleotide sequence ID" value="NZ_CP137624.1"/>
</dbReference>
<dbReference type="PROSITE" id="PS50110">
    <property type="entry name" value="RESPONSE_REGULATORY"/>
    <property type="match status" value="1"/>
</dbReference>
<dbReference type="CDD" id="cd06170">
    <property type="entry name" value="LuxR_C_like"/>
    <property type="match status" value="1"/>
</dbReference>
<dbReference type="Pfam" id="PF00072">
    <property type="entry name" value="Response_reg"/>
    <property type="match status" value="1"/>
</dbReference>
<reference evidence="9 10" key="1">
    <citation type="submission" date="2023-09" db="EMBL/GenBank/DDBJ databases">
        <authorList>
            <person name="Page C.A."/>
            <person name="Perez-Diaz I.M."/>
        </authorList>
    </citation>
    <scope>NUCLEOTIDE SEQUENCE [LARGE SCALE GENOMIC DNA]</scope>
    <source>
        <strain evidence="9 10">Ll15</strain>
    </source>
</reference>
<dbReference type="SMART" id="SM00421">
    <property type="entry name" value="HTH_LUXR"/>
    <property type="match status" value="1"/>
</dbReference>